<evidence type="ECO:0000256" key="1">
    <source>
        <dbReference type="SAM" id="MobiDB-lite"/>
    </source>
</evidence>
<organism evidence="2 3">
    <name type="scientific">Parascaris equorum</name>
    <name type="common">Equine roundworm</name>
    <dbReference type="NCBI Taxonomy" id="6256"/>
    <lineage>
        <taxon>Eukaryota</taxon>
        <taxon>Metazoa</taxon>
        <taxon>Ecdysozoa</taxon>
        <taxon>Nematoda</taxon>
        <taxon>Chromadorea</taxon>
        <taxon>Rhabditida</taxon>
        <taxon>Spirurina</taxon>
        <taxon>Ascaridomorpha</taxon>
        <taxon>Ascaridoidea</taxon>
        <taxon>Ascarididae</taxon>
        <taxon>Parascaris</taxon>
    </lineage>
</organism>
<name>A0A914R6L5_PAREQ</name>
<dbReference type="Proteomes" id="UP000887564">
    <property type="component" value="Unplaced"/>
</dbReference>
<accession>A0A914R6L5</accession>
<feature type="region of interest" description="Disordered" evidence="1">
    <location>
        <begin position="1"/>
        <end position="55"/>
    </location>
</feature>
<dbReference type="WBParaSite" id="PEQ_0000209601-mRNA-1">
    <property type="protein sequence ID" value="PEQ_0000209601-mRNA-1"/>
    <property type="gene ID" value="PEQ_0000209601"/>
</dbReference>
<dbReference type="AlphaFoldDB" id="A0A914R6L5"/>
<feature type="compositionally biased region" description="Low complexity" evidence="1">
    <location>
        <begin position="20"/>
        <end position="36"/>
    </location>
</feature>
<proteinExistence type="predicted"/>
<keyword evidence="2" id="KW-1185">Reference proteome</keyword>
<sequence length="55" mass="6142">MILKDLETVDKQLKKDPDESSASPVVVQISSQQPQPSNTPHCKLQRSIPVDLKFP</sequence>
<protein>
    <submittedName>
        <fullName evidence="3">Uncharacterized protein</fullName>
    </submittedName>
</protein>
<reference evidence="3" key="1">
    <citation type="submission" date="2022-11" db="UniProtKB">
        <authorList>
            <consortium name="WormBaseParasite"/>
        </authorList>
    </citation>
    <scope>IDENTIFICATION</scope>
</reference>
<feature type="compositionally biased region" description="Basic and acidic residues" evidence="1">
    <location>
        <begin position="1"/>
        <end position="18"/>
    </location>
</feature>
<evidence type="ECO:0000313" key="2">
    <source>
        <dbReference type="Proteomes" id="UP000887564"/>
    </source>
</evidence>
<evidence type="ECO:0000313" key="3">
    <source>
        <dbReference type="WBParaSite" id="PEQ_0000209601-mRNA-1"/>
    </source>
</evidence>